<dbReference type="Pfam" id="PF01047">
    <property type="entry name" value="MarR"/>
    <property type="match status" value="1"/>
</dbReference>
<dbReference type="Gene3D" id="1.10.10.10">
    <property type="entry name" value="Winged helix-like DNA-binding domain superfamily/Winged helix DNA-binding domain"/>
    <property type="match status" value="1"/>
</dbReference>
<feature type="domain" description="HTH marR-type" evidence="4">
    <location>
        <begin position="1"/>
        <end position="141"/>
    </location>
</feature>
<sequence length="152" mass="16242">MRDDERQARENIEALTIAISVRSVPLILGSLLETQLTIQQLKVLTSIVVDDGASISALAASFNTSLAATSKLVDRLEAQGLVCRVTDSEDNRVKRLEPTPLGRGVVGTIVAARPELGSDVLDGLSSDELHALVVALRAINREMKTSQTGDSH</sequence>
<dbReference type="RefSeq" id="WP_350351712.1">
    <property type="nucleotide sequence ID" value="NZ_CP158357.1"/>
</dbReference>
<dbReference type="PRINTS" id="PR00598">
    <property type="entry name" value="HTHMARR"/>
</dbReference>
<dbReference type="PANTHER" id="PTHR42756:SF1">
    <property type="entry name" value="TRANSCRIPTIONAL REPRESSOR OF EMRAB OPERON"/>
    <property type="match status" value="1"/>
</dbReference>
<dbReference type="GO" id="GO:0003677">
    <property type="term" value="F:DNA binding"/>
    <property type="evidence" value="ECO:0007669"/>
    <property type="project" value="UniProtKB-KW"/>
</dbReference>
<dbReference type="EMBL" id="CP158357">
    <property type="protein sequence ID" value="XBX78444.1"/>
    <property type="molecule type" value="Genomic_DNA"/>
</dbReference>
<organism evidence="5">
    <name type="scientific">Microbacterium sp. A8/3-1</name>
    <dbReference type="NCBI Taxonomy" id="3160749"/>
    <lineage>
        <taxon>Bacteria</taxon>
        <taxon>Bacillati</taxon>
        <taxon>Actinomycetota</taxon>
        <taxon>Actinomycetes</taxon>
        <taxon>Micrococcales</taxon>
        <taxon>Microbacteriaceae</taxon>
        <taxon>Microbacterium</taxon>
    </lineage>
</organism>
<name>A0AAU7VXE9_9MICO</name>
<dbReference type="SUPFAM" id="SSF46785">
    <property type="entry name" value="Winged helix' DNA-binding domain"/>
    <property type="match status" value="1"/>
</dbReference>
<dbReference type="PANTHER" id="PTHR42756">
    <property type="entry name" value="TRANSCRIPTIONAL REGULATOR, MARR"/>
    <property type="match status" value="1"/>
</dbReference>
<evidence type="ECO:0000313" key="5">
    <source>
        <dbReference type="EMBL" id="XBX78444.1"/>
    </source>
</evidence>
<dbReference type="InterPro" id="IPR036390">
    <property type="entry name" value="WH_DNA-bd_sf"/>
</dbReference>
<protein>
    <submittedName>
        <fullName evidence="5">MarR family transcriptional regulator</fullName>
    </submittedName>
</protein>
<evidence type="ECO:0000256" key="1">
    <source>
        <dbReference type="ARBA" id="ARBA00023015"/>
    </source>
</evidence>
<evidence type="ECO:0000256" key="2">
    <source>
        <dbReference type="ARBA" id="ARBA00023125"/>
    </source>
</evidence>
<dbReference type="GO" id="GO:0003700">
    <property type="term" value="F:DNA-binding transcription factor activity"/>
    <property type="evidence" value="ECO:0007669"/>
    <property type="project" value="InterPro"/>
</dbReference>
<keyword evidence="1" id="KW-0805">Transcription regulation</keyword>
<keyword evidence="2" id="KW-0238">DNA-binding</keyword>
<dbReference type="InterPro" id="IPR000835">
    <property type="entry name" value="HTH_MarR-typ"/>
</dbReference>
<accession>A0AAU7VXE9</accession>
<evidence type="ECO:0000256" key="3">
    <source>
        <dbReference type="ARBA" id="ARBA00023163"/>
    </source>
</evidence>
<evidence type="ECO:0000259" key="4">
    <source>
        <dbReference type="PROSITE" id="PS50995"/>
    </source>
</evidence>
<keyword evidence="3" id="KW-0804">Transcription</keyword>
<dbReference type="InterPro" id="IPR036388">
    <property type="entry name" value="WH-like_DNA-bd_sf"/>
</dbReference>
<dbReference type="SMART" id="SM00347">
    <property type="entry name" value="HTH_MARR"/>
    <property type="match status" value="1"/>
</dbReference>
<reference evidence="5" key="1">
    <citation type="submission" date="2024-06" db="EMBL/GenBank/DDBJ databases">
        <title>Draft genome sequence of Microbacterium sp. strain A8/3-1, isolated from Oxytropis tragacanthoides Fisch. ex DC. Root nodules in the Altai region of Russia.</title>
        <authorList>
            <person name="Sazanova A."/>
            <person name="Guro P."/>
            <person name="Kuznetsova I."/>
            <person name="Belimov A."/>
            <person name="Safronova V."/>
        </authorList>
    </citation>
    <scope>NUCLEOTIDE SEQUENCE</scope>
    <source>
        <strain evidence="5">A8/3-1</strain>
    </source>
</reference>
<proteinExistence type="predicted"/>
<dbReference type="PROSITE" id="PS50995">
    <property type="entry name" value="HTH_MARR_2"/>
    <property type="match status" value="1"/>
</dbReference>
<gene>
    <name evidence="5" type="ORF">ABS642_21480</name>
</gene>
<dbReference type="AlphaFoldDB" id="A0AAU7VXE9"/>